<feature type="region of interest" description="Disordered" evidence="1">
    <location>
        <begin position="124"/>
        <end position="225"/>
    </location>
</feature>
<proteinExistence type="predicted"/>
<comment type="caution">
    <text evidence="2">The sequence shown here is derived from an EMBL/GenBank/DDBJ whole genome shotgun (WGS) entry which is preliminary data.</text>
</comment>
<feature type="compositionally biased region" description="Acidic residues" evidence="1">
    <location>
        <begin position="174"/>
        <end position="185"/>
    </location>
</feature>
<organism evidence="2 3">
    <name type="scientific">Podila minutissima</name>
    <dbReference type="NCBI Taxonomy" id="64525"/>
    <lineage>
        <taxon>Eukaryota</taxon>
        <taxon>Fungi</taxon>
        <taxon>Fungi incertae sedis</taxon>
        <taxon>Mucoromycota</taxon>
        <taxon>Mortierellomycotina</taxon>
        <taxon>Mortierellomycetes</taxon>
        <taxon>Mortierellales</taxon>
        <taxon>Mortierellaceae</taxon>
        <taxon>Podila</taxon>
    </lineage>
</organism>
<feature type="compositionally biased region" description="Basic and acidic residues" evidence="1">
    <location>
        <begin position="215"/>
        <end position="225"/>
    </location>
</feature>
<accession>A0A9P5SS02</accession>
<keyword evidence="3" id="KW-1185">Reference proteome</keyword>
<dbReference type="EMBL" id="JAAAUY010000134">
    <property type="protein sequence ID" value="KAF9334711.1"/>
    <property type="molecule type" value="Genomic_DNA"/>
</dbReference>
<evidence type="ECO:0000256" key="1">
    <source>
        <dbReference type="SAM" id="MobiDB-lite"/>
    </source>
</evidence>
<name>A0A9P5SS02_9FUNG</name>
<evidence type="ECO:0000313" key="3">
    <source>
        <dbReference type="Proteomes" id="UP000696485"/>
    </source>
</evidence>
<dbReference type="Proteomes" id="UP000696485">
    <property type="component" value="Unassembled WGS sequence"/>
</dbReference>
<reference evidence="2" key="1">
    <citation type="journal article" date="2020" name="Fungal Divers.">
        <title>Resolving the Mortierellaceae phylogeny through synthesis of multi-gene phylogenetics and phylogenomics.</title>
        <authorList>
            <person name="Vandepol N."/>
            <person name="Liber J."/>
            <person name="Desiro A."/>
            <person name="Na H."/>
            <person name="Kennedy M."/>
            <person name="Barry K."/>
            <person name="Grigoriev I.V."/>
            <person name="Miller A.N."/>
            <person name="O'Donnell K."/>
            <person name="Stajich J.E."/>
            <person name="Bonito G."/>
        </authorList>
    </citation>
    <scope>NUCLEOTIDE SEQUENCE</scope>
    <source>
        <strain evidence="2">NVP1</strain>
    </source>
</reference>
<dbReference type="AlphaFoldDB" id="A0A9P5SS02"/>
<protein>
    <submittedName>
        <fullName evidence="2">Uncharacterized protein</fullName>
    </submittedName>
</protein>
<evidence type="ECO:0000313" key="2">
    <source>
        <dbReference type="EMBL" id="KAF9334711.1"/>
    </source>
</evidence>
<sequence>MQITKTGIDPKLISNLQKQGVVYSLEQIQSRRQARDEKKETKSVKFFDVLGQMLFGIQSDVKEIAAVRELIDAGCTNKDLTIDAGESIWDPLRQYQIKLEKLLAKAAAEQLTAEKKTTDAAVAAAAARAQEQDMDMSVPEDRRDTTATATCVDDEDLTEKPVEHVIGKKRQAASEEDEEEEEEDGGSQHGHDSEEQRSTHSDNETESSFRSLTVKTKETKRMRVE</sequence>
<feature type="compositionally biased region" description="Basic and acidic residues" evidence="1">
    <location>
        <begin position="189"/>
        <end position="203"/>
    </location>
</feature>
<gene>
    <name evidence="2" type="ORF">BG006_001687</name>
</gene>